<keyword evidence="4" id="KW-0472">Membrane</keyword>
<evidence type="ECO:0000313" key="8">
    <source>
        <dbReference type="Proteomes" id="UP000789595"/>
    </source>
</evidence>
<protein>
    <recommendedName>
        <fullName evidence="6">Receptor ligand binding region domain-containing protein</fullName>
    </recommendedName>
</protein>
<proteinExistence type="predicted"/>
<feature type="signal peptide" evidence="5">
    <location>
        <begin position="1"/>
        <end position="19"/>
    </location>
</feature>
<evidence type="ECO:0000259" key="6">
    <source>
        <dbReference type="Pfam" id="PF01094"/>
    </source>
</evidence>
<dbReference type="AlphaFoldDB" id="A0A8J2X3Z3"/>
<feature type="chain" id="PRO_5035242014" description="Receptor ligand binding region domain-containing protein" evidence="5">
    <location>
        <begin position="20"/>
        <end position="516"/>
    </location>
</feature>
<dbReference type="Gene3D" id="3.40.50.2300">
    <property type="match status" value="2"/>
</dbReference>
<gene>
    <name evidence="7" type="ORF">PECAL_4P07480</name>
</gene>
<evidence type="ECO:0000256" key="4">
    <source>
        <dbReference type="ARBA" id="ARBA00023136"/>
    </source>
</evidence>
<dbReference type="Proteomes" id="UP000789595">
    <property type="component" value="Unassembled WGS sequence"/>
</dbReference>
<reference evidence="7" key="1">
    <citation type="submission" date="2021-11" db="EMBL/GenBank/DDBJ databases">
        <authorList>
            <consortium name="Genoscope - CEA"/>
            <person name="William W."/>
        </authorList>
    </citation>
    <scope>NUCLEOTIDE SEQUENCE</scope>
</reference>
<dbReference type="EMBL" id="CAKKNE010000004">
    <property type="protein sequence ID" value="CAH0373541.1"/>
    <property type="molecule type" value="Genomic_DNA"/>
</dbReference>
<comment type="subcellular location">
    <subcellularLocation>
        <location evidence="1">Membrane</location>
    </subcellularLocation>
</comment>
<keyword evidence="5" id="KW-0732">Signal</keyword>
<evidence type="ECO:0000256" key="2">
    <source>
        <dbReference type="ARBA" id="ARBA00022692"/>
    </source>
</evidence>
<dbReference type="InterPro" id="IPR001828">
    <property type="entry name" value="ANF_lig-bd_rcpt"/>
</dbReference>
<organism evidence="7 8">
    <name type="scientific">Pelagomonas calceolata</name>
    <dbReference type="NCBI Taxonomy" id="35677"/>
    <lineage>
        <taxon>Eukaryota</taxon>
        <taxon>Sar</taxon>
        <taxon>Stramenopiles</taxon>
        <taxon>Ochrophyta</taxon>
        <taxon>Pelagophyceae</taxon>
        <taxon>Pelagomonadales</taxon>
        <taxon>Pelagomonadaceae</taxon>
        <taxon>Pelagomonas</taxon>
    </lineage>
</organism>
<dbReference type="InterPro" id="IPR051010">
    <property type="entry name" value="BCAA_transport"/>
</dbReference>
<keyword evidence="8" id="KW-1185">Reference proteome</keyword>
<evidence type="ECO:0000256" key="5">
    <source>
        <dbReference type="SAM" id="SignalP"/>
    </source>
</evidence>
<evidence type="ECO:0000256" key="1">
    <source>
        <dbReference type="ARBA" id="ARBA00004370"/>
    </source>
</evidence>
<dbReference type="PANTHER" id="PTHR30483:SF6">
    <property type="entry name" value="PERIPLASMIC BINDING PROTEIN OF ABC TRANSPORTER FOR NATURAL AMINO ACIDS"/>
    <property type="match status" value="1"/>
</dbReference>
<accession>A0A8J2X3Z3</accession>
<feature type="domain" description="Receptor ligand binding region" evidence="6">
    <location>
        <begin position="106"/>
        <end position="431"/>
    </location>
</feature>
<name>A0A8J2X3Z3_9STRA</name>
<dbReference type="PANTHER" id="PTHR30483">
    <property type="entry name" value="LEUCINE-SPECIFIC-BINDING PROTEIN"/>
    <property type="match status" value="1"/>
</dbReference>
<dbReference type="GO" id="GO:0016020">
    <property type="term" value="C:membrane"/>
    <property type="evidence" value="ECO:0007669"/>
    <property type="project" value="UniProtKB-SubCell"/>
</dbReference>
<dbReference type="Pfam" id="PF01094">
    <property type="entry name" value="ANF_receptor"/>
    <property type="match status" value="1"/>
</dbReference>
<dbReference type="InterPro" id="IPR028082">
    <property type="entry name" value="Peripla_BP_I"/>
</dbReference>
<dbReference type="OrthoDB" id="10687983at2759"/>
<evidence type="ECO:0000313" key="7">
    <source>
        <dbReference type="EMBL" id="CAH0373541.1"/>
    </source>
</evidence>
<comment type="caution">
    <text evidence="7">The sequence shown here is derived from an EMBL/GenBank/DDBJ whole genome shotgun (WGS) entry which is preliminary data.</text>
</comment>
<sequence>MAFCSLLLPLLVAAAPSAADTVAVALFCDTGTREDSLLYRPDVGGDHVRREECDAARAAIDAINDKSDGAFDNLLPDTQLVPYPLSYNSSRCGPGDQEMRTAWGTLPVHPVASIGPGSDECVEQAELFIHFYAIGSGSVVMSEASTGTDVYCQNLVRLSSPEKVRNEALAAVASHYGWARVAIVYDSSDAWASDAAIQFGKGIEADGGTILGDACVKEAGTAAACTAGGRPGVRFEGMSAAVADGVLDAIVATGARIIYIAARPADQRTLYERIAQTGKCSGAGYGLLSAWLSDDLFLGSDGTASADAVAGARGLLLPRETVDTTGTVAQTFLDARAAGLDATVCEGDPVEGRYCDGDGDAATLGGYGPQIVDAVYTLAKALDTMEAADRQDPEEVFDAIEDLGDFEGFSGTVSLDKYEDRVGSMTIVNLQLSPAGEPVFVDVGKVQGGAFALDSGAAVIFPGGTSDVPADGDTFDVFSNNGLPVAPNGALAAGPGRALPAALGLALSWAFSQIRY</sequence>
<evidence type="ECO:0000256" key="3">
    <source>
        <dbReference type="ARBA" id="ARBA00022989"/>
    </source>
</evidence>
<keyword evidence="3" id="KW-1133">Transmembrane helix</keyword>
<dbReference type="SUPFAM" id="SSF53822">
    <property type="entry name" value="Periplasmic binding protein-like I"/>
    <property type="match status" value="1"/>
</dbReference>
<keyword evidence="2" id="KW-0812">Transmembrane</keyword>